<reference evidence="1 2" key="1">
    <citation type="journal article" date="2016" name="Nat. Commun.">
        <title>Thousands of microbial genomes shed light on interconnected biogeochemical processes in an aquifer system.</title>
        <authorList>
            <person name="Anantharaman K."/>
            <person name="Brown C.T."/>
            <person name="Hug L.A."/>
            <person name="Sharon I."/>
            <person name="Castelle C.J."/>
            <person name="Probst A.J."/>
            <person name="Thomas B.C."/>
            <person name="Singh A."/>
            <person name="Wilkins M.J."/>
            <person name="Karaoz U."/>
            <person name="Brodie E.L."/>
            <person name="Williams K.H."/>
            <person name="Hubbard S.S."/>
            <person name="Banfield J.F."/>
        </authorList>
    </citation>
    <scope>NUCLEOTIDE SEQUENCE [LARGE SCALE GENOMIC DNA]</scope>
</reference>
<dbReference type="EMBL" id="MHRP01000021">
    <property type="protein sequence ID" value="OHA27132.1"/>
    <property type="molecule type" value="Genomic_DNA"/>
</dbReference>
<gene>
    <name evidence="1" type="ORF">A3D56_03365</name>
</gene>
<protein>
    <submittedName>
        <fullName evidence="1">Uncharacterized protein</fullName>
    </submittedName>
</protein>
<evidence type="ECO:0000313" key="1">
    <source>
        <dbReference type="EMBL" id="OHA27132.1"/>
    </source>
</evidence>
<evidence type="ECO:0000313" key="2">
    <source>
        <dbReference type="Proteomes" id="UP000177943"/>
    </source>
</evidence>
<sequence>MEKLQKYSRYYFLENYLFKEVGASFKEKKPLTPFDLFAIAIWKANRNKGRIRDGIRERKSSVQKISSILASVISNDEESKKNALKQLTEEIPGIKIPVASAFLSVLYPNDFTIVDGRIIDACKDYKIPYEPDPRRDVDSYFKYLNYCKNNFEKLGFKSLRDLDQALWGYSFFKELTEYVKDLK</sequence>
<organism evidence="1 2">
    <name type="scientific">Candidatus Taylorbacteria bacterium RIFCSPHIGHO2_02_FULL_45_35</name>
    <dbReference type="NCBI Taxonomy" id="1802311"/>
    <lineage>
        <taxon>Bacteria</taxon>
        <taxon>Candidatus Tayloriibacteriota</taxon>
    </lineage>
</organism>
<dbReference type="AlphaFoldDB" id="A0A1G2MVQ3"/>
<name>A0A1G2MVQ3_9BACT</name>
<dbReference type="Proteomes" id="UP000177943">
    <property type="component" value="Unassembled WGS sequence"/>
</dbReference>
<comment type="caution">
    <text evidence="1">The sequence shown here is derived from an EMBL/GenBank/DDBJ whole genome shotgun (WGS) entry which is preliminary data.</text>
</comment>
<accession>A0A1G2MVQ3</accession>
<proteinExistence type="predicted"/>